<dbReference type="InterPro" id="IPR032675">
    <property type="entry name" value="LRR_dom_sf"/>
</dbReference>
<feature type="domain" description="TIR" evidence="2">
    <location>
        <begin position="191"/>
        <end position="375"/>
    </location>
</feature>
<dbReference type="Pfam" id="PF01582">
    <property type="entry name" value="TIR"/>
    <property type="match status" value="2"/>
</dbReference>
<dbReference type="InterPro" id="IPR002182">
    <property type="entry name" value="NB-ARC"/>
</dbReference>
<dbReference type="InterPro" id="IPR042197">
    <property type="entry name" value="Apaf_helical"/>
</dbReference>
<dbReference type="CDD" id="cd00882">
    <property type="entry name" value="Ras_like_GTPase"/>
    <property type="match status" value="1"/>
</dbReference>
<dbReference type="InterPro" id="IPR044974">
    <property type="entry name" value="Disease_R_plants"/>
</dbReference>
<reference evidence="3" key="1">
    <citation type="submission" date="2021-08" db="EMBL/GenBank/DDBJ databases">
        <title>WGS assembly of Ceratopteris richardii.</title>
        <authorList>
            <person name="Marchant D.B."/>
            <person name="Chen G."/>
            <person name="Jenkins J."/>
            <person name="Shu S."/>
            <person name="Leebens-Mack J."/>
            <person name="Grimwood J."/>
            <person name="Schmutz J."/>
            <person name="Soltis P."/>
            <person name="Soltis D."/>
            <person name="Chen Z.-H."/>
        </authorList>
    </citation>
    <scope>NUCLEOTIDE SEQUENCE</scope>
    <source>
        <strain evidence="3">Whitten #5841</strain>
        <tissue evidence="3">Leaf</tissue>
    </source>
</reference>
<dbReference type="GO" id="GO:0043531">
    <property type="term" value="F:ADP binding"/>
    <property type="evidence" value="ECO:0007669"/>
    <property type="project" value="InterPro"/>
</dbReference>
<proteinExistence type="predicted"/>
<dbReference type="SMART" id="SM00255">
    <property type="entry name" value="TIR"/>
    <property type="match status" value="2"/>
</dbReference>
<dbReference type="Pfam" id="PF00931">
    <property type="entry name" value="NB-ARC"/>
    <property type="match status" value="1"/>
</dbReference>
<dbReference type="Gene3D" id="3.80.10.10">
    <property type="entry name" value="Ribonuclease Inhibitor"/>
    <property type="match status" value="4"/>
</dbReference>
<accession>A0A8T2T4X3</accession>
<dbReference type="PRINTS" id="PR00364">
    <property type="entry name" value="DISEASERSIST"/>
</dbReference>
<dbReference type="SUPFAM" id="SSF52200">
    <property type="entry name" value="Toll/Interleukin receptor TIR domain"/>
    <property type="match status" value="2"/>
</dbReference>
<organism evidence="3 4">
    <name type="scientific">Ceratopteris richardii</name>
    <name type="common">Triangle waterfern</name>
    <dbReference type="NCBI Taxonomy" id="49495"/>
    <lineage>
        <taxon>Eukaryota</taxon>
        <taxon>Viridiplantae</taxon>
        <taxon>Streptophyta</taxon>
        <taxon>Embryophyta</taxon>
        <taxon>Tracheophyta</taxon>
        <taxon>Polypodiopsida</taxon>
        <taxon>Polypodiidae</taxon>
        <taxon>Polypodiales</taxon>
        <taxon>Pteridineae</taxon>
        <taxon>Pteridaceae</taxon>
        <taxon>Parkerioideae</taxon>
        <taxon>Ceratopteris</taxon>
    </lineage>
</organism>
<comment type="caution">
    <text evidence="3">The sequence shown here is derived from an EMBL/GenBank/DDBJ whole genome shotgun (WGS) entry which is preliminary data.</text>
</comment>
<dbReference type="Gene3D" id="3.40.50.300">
    <property type="entry name" value="P-loop containing nucleotide triphosphate hydrolases"/>
    <property type="match status" value="1"/>
</dbReference>
<evidence type="ECO:0000313" key="3">
    <source>
        <dbReference type="EMBL" id="KAH7404926.1"/>
    </source>
</evidence>
<feature type="domain" description="TIR" evidence="2">
    <location>
        <begin position="3"/>
        <end position="173"/>
    </location>
</feature>
<evidence type="ECO:0000313" key="4">
    <source>
        <dbReference type="Proteomes" id="UP000825935"/>
    </source>
</evidence>
<dbReference type="SUPFAM" id="SSF52058">
    <property type="entry name" value="L domain-like"/>
    <property type="match status" value="2"/>
</dbReference>
<dbReference type="InterPro" id="IPR000157">
    <property type="entry name" value="TIR_dom"/>
</dbReference>
<protein>
    <recommendedName>
        <fullName evidence="2">TIR domain-containing protein</fullName>
    </recommendedName>
</protein>
<dbReference type="GO" id="GO:0007165">
    <property type="term" value="P:signal transduction"/>
    <property type="evidence" value="ECO:0007669"/>
    <property type="project" value="InterPro"/>
</dbReference>
<keyword evidence="1" id="KW-0934">Plastid</keyword>
<name>A0A8T2T4X3_CERRI</name>
<dbReference type="OrthoDB" id="7491799at2759"/>
<dbReference type="InterPro" id="IPR027417">
    <property type="entry name" value="P-loop_NTPase"/>
</dbReference>
<dbReference type="Gene3D" id="3.40.50.10140">
    <property type="entry name" value="Toll/interleukin-1 receptor homology (TIR) domain"/>
    <property type="match status" value="2"/>
</dbReference>
<keyword evidence="4" id="KW-1185">Reference proteome</keyword>
<dbReference type="PANTHER" id="PTHR11017">
    <property type="entry name" value="LEUCINE-RICH REPEAT-CONTAINING PROTEIN"/>
    <property type="match status" value="1"/>
</dbReference>
<dbReference type="PANTHER" id="PTHR11017:SF385">
    <property type="entry name" value="DISEASE RESISTANCE PROTEIN (TIR-NBS-LRR CLASS)-RELATED"/>
    <property type="match status" value="1"/>
</dbReference>
<dbReference type="InterPro" id="IPR035897">
    <property type="entry name" value="Toll_tir_struct_dom_sf"/>
</dbReference>
<dbReference type="Proteomes" id="UP000825935">
    <property type="component" value="Chromosome 15"/>
</dbReference>
<dbReference type="SUPFAM" id="SSF52540">
    <property type="entry name" value="P-loop containing nucleoside triphosphate hydrolases"/>
    <property type="match status" value="2"/>
</dbReference>
<dbReference type="GO" id="GO:0006952">
    <property type="term" value="P:defense response"/>
    <property type="evidence" value="ECO:0007669"/>
    <property type="project" value="InterPro"/>
</dbReference>
<evidence type="ECO:0000256" key="1">
    <source>
        <dbReference type="ARBA" id="ARBA00022528"/>
    </source>
</evidence>
<keyword evidence="1" id="KW-0150">Chloroplast</keyword>
<gene>
    <name evidence="3" type="ORF">KP509_15G049600</name>
</gene>
<dbReference type="EMBL" id="CM035420">
    <property type="protein sequence ID" value="KAH7404926.1"/>
    <property type="molecule type" value="Genomic_DNA"/>
</dbReference>
<dbReference type="PROSITE" id="PS50104">
    <property type="entry name" value="TIR"/>
    <property type="match status" value="2"/>
</dbReference>
<evidence type="ECO:0000259" key="2">
    <source>
        <dbReference type="PROSITE" id="PS50104"/>
    </source>
</evidence>
<sequence>MSAHYEVFICHRGPETKRNLVSVLNGMLGLKGITSFVDYEMTEGTQINPAIEDAIKNSYVHIVILSPDFENSKWCLDEVLQIMSMQSSAGTSRRPRKVIPIFCDVDRSMVRERAVRLSYNVRESSPEEWKRWGEAVESLCNFKGFEYHSKATLQWEKLSEIVVEVEDFLKGVDSRSSILPEQGQQRRSPTQDYDVFVCYMGSDTKHNMVSVLRGMLHLEGISCFNNYDMSHETERKPLIEEAMKKSKVYVIFLSPDFATSNVCLEEVYQIMNTLNSPGTPYTARSVIPIFYDVKPFEVRYQTKRYVLSRVSESTDEQRKGWSQSLKNLSLRKGFEFESETMFQWEELKKFLKRVKTSLKEPRRKNLYAKQLDEVEKVLESRICKDVFLIGIHGPNKSQFVELLVEKICTEFDGLSMLHNVIEKLREENGLSRVMGELFSDLIRISDEEPPKNHELVHGSRYRQILRTKKCLVILPDVENEIHQMRQLVERFKDILSNSSLVVLSCDFKHMLREVMKVDKLIELPSLQDSKGTLIICHGSRSHVHEAYVDHLHETFCFYGLDVHLLSVEKLLSDTDGVRNAKVILCISSNTSSIEDFEKMLSDPVFYSTEIIYILYGPQGMNKSTSKPCFKIEVNSENSEFNKTEFKTMVNKVVEMLSKGDQKTNQEVIEFPVGLKQRVDVMKSRILTDMQESDTSLLCFGIWGMGGAGKTTIARSIYNGMHMHFDKSHLCSNTRADFVNKGVVDMQKDIVRGMLGKLNKETEKDWEHKWKEAIKGINALIVLDDVDSEQHLEALYHPLCSSLGPKSVLIMTSRDRRVLESTQPKDIFLIEGFENRKHSERLFYWHAFLKAEPPAHLLQVSSRIIDACQGLPLSLKVMGAHLYGRDDESYWDESLLWLQQNETDIFKKLRISLNGLEPKQMEAFLDICCFLIGEEEGTACSVLQGCYGLGRTYLEVLRNRCLIGISDNWSRHDMGPSRIIEVHDQIRDMGRRIVRDEKRDRAWDEETAENIFKDEKARSTLRGLSISSDFSFPKEATKCRSLPHLKILVVKQVDDRDKGIWGMFSRKNFLEKVRCEELRWLKWRETPFRNVPLGMCSKSLRVLDLAGSPIKRVAIGSLPNLQRLDLSSCSKLKSFDSSIGMLKDLRYLNLQWCDHVKLLTEEIEGLQSLELLTLANCTSLRTLSSLATTLRTLNLDECENLESLKASSSLPNLRALRLTSCRKLKELDCKGFQSLEYLRLFHCYQLESLETPALPNLRDLELQMCKQLKEVDCGGCHSLERLRLECCYQLESLEIPSLPNLRHLELQGCEQLKEVDYGGCQSLERLQLTCCYELKSLKMPSLPNLRHLLLQWCNQLKEVDYGGCHSLEHLDLMHCDELKSLEMPSLPNLRRLELQGCKQLKEVDYGGCQSLEHLELIQRDELKSLEMLSLLNLGHLVLGECNGLKSLEMPSLPNLRHLELYGCRGFESLEMPSLPNLRHLELSECYGLESLEVVLRLFECFFGCLNSFGWRFVDENAMCLQMPSLPNLRKLDLCACEQLKEVVCGDCQSLEYFAVVYCYQLESLKMPSLPKLELFSVRWSHNLKELDCGGLPSLDVLNVDECRSLQRISFLPSSLGILDLNYCFELRVLDGLNTLTNLRGKRINHIGKKCLPMNIWRTPGLSNGWEKSRK</sequence>
<dbReference type="Gene3D" id="1.10.8.430">
    <property type="entry name" value="Helical domain of apoptotic protease-activating factors"/>
    <property type="match status" value="1"/>
</dbReference>